<keyword evidence="5 9" id="KW-0653">Protein transport</keyword>
<comment type="function">
    <text evidence="9">The central subunit of the protein translocation channel SecYEG. Consists of two halves formed by TMs 1-5 and 6-10. These two domains form a lateral gate at the front which open onto the bilayer between TMs 2 and 7, and are clamped together by SecE at the back. The channel is closed by both a pore ring composed of hydrophobic SecY resides and a short helix (helix 2A) on the extracellular side of the membrane which forms a plug. The plug probably moves laterally to allow the channel to open. The ring and the pore may move independently.</text>
</comment>
<keyword evidence="9" id="KW-1003">Cell membrane</keyword>
<dbReference type="RefSeq" id="WP_344191673.1">
    <property type="nucleotide sequence ID" value="NZ_BAAAND010000006.1"/>
</dbReference>
<keyword evidence="4 9" id="KW-0812">Transmembrane</keyword>
<evidence type="ECO:0000256" key="10">
    <source>
        <dbReference type="RuleBase" id="RU004349"/>
    </source>
</evidence>
<organism evidence="11 12">
    <name type="scientific">Kribbella karoonensis</name>
    <dbReference type="NCBI Taxonomy" id="324851"/>
    <lineage>
        <taxon>Bacteria</taxon>
        <taxon>Bacillati</taxon>
        <taxon>Actinomycetota</taxon>
        <taxon>Actinomycetes</taxon>
        <taxon>Propionibacteriales</taxon>
        <taxon>Kribbellaceae</taxon>
        <taxon>Kribbella</taxon>
    </lineage>
</organism>
<feature type="transmembrane region" description="Helical" evidence="9">
    <location>
        <begin position="374"/>
        <end position="392"/>
    </location>
</feature>
<evidence type="ECO:0000256" key="2">
    <source>
        <dbReference type="ARBA" id="ARBA00005751"/>
    </source>
</evidence>
<dbReference type="EMBL" id="BAAAND010000006">
    <property type="protein sequence ID" value="GAA1583990.1"/>
    <property type="molecule type" value="Genomic_DNA"/>
</dbReference>
<feature type="transmembrane region" description="Helical" evidence="9">
    <location>
        <begin position="158"/>
        <end position="179"/>
    </location>
</feature>
<feature type="transmembrane region" description="Helical" evidence="9">
    <location>
        <begin position="216"/>
        <end position="236"/>
    </location>
</feature>
<feature type="transmembrane region" description="Helical" evidence="9">
    <location>
        <begin position="70"/>
        <end position="97"/>
    </location>
</feature>
<proteinExistence type="inferred from homology"/>
<accession>A0ABN2DR61</accession>
<evidence type="ECO:0000256" key="7">
    <source>
        <dbReference type="ARBA" id="ARBA00023010"/>
    </source>
</evidence>
<feature type="transmembrane region" description="Helical" evidence="9">
    <location>
        <begin position="18"/>
        <end position="36"/>
    </location>
</feature>
<dbReference type="InterPro" id="IPR023201">
    <property type="entry name" value="SecY_dom_sf"/>
</dbReference>
<protein>
    <recommendedName>
        <fullName evidence="9">Protein translocase subunit SecY</fullName>
    </recommendedName>
</protein>
<keyword evidence="3 9" id="KW-0813">Transport</keyword>
<dbReference type="PRINTS" id="PR00303">
    <property type="entry name" value="SECYTRNLCASE"/>
</dbReference>
<comment type="subcellular location">
    <subcellularLocation>
        <location evidence="9">Cell membrane</location>
        <topology evidence="9">Multi-pass membrane protein</topology>
    </subcellularLocation>
    <subcellularLocation>
        <location evidence="1">Membrane</location>
        <topology evidence="1">Multi-pass membrane protein</topology>
    </subcellularLocation>
</comment>
<feature type="transmembrane region" description="Helical" evidence="9">
    <location>
        <begin position="273"/>
        <end position="293"/>
    </location>
</feature>
<evidence type="ECO:0000313" key="11">
    <source>
        <dbReference type="EMBL" id="GAA1583990.1"/>
    </source>
</evidence>
<dbReference type="PIRSF" id="PIRSF004557">
    <property type="entry name" value="SecY"/>
    <property type="match status" value="1"/>
</dbReference>
<dbReference type="InterPro" id="IPR002208">
    <property type="entry name" value="SecY/SEC61-alpha"/>
</dbReference>
<dbReference type="SUPFAM" id="SSF103491">
    <property type="entry name" value="Preprotein translocase SecY subunit"/>
    <property type="match status" value="1"/>
</dbReference>
<name>A0ABN2DR61_9ACTN</name>
<dbReference type="PANTHER" id="PTHR10906">
    <property type="entry name" value="SECY/SEC61-ALPHA FAMILY MEMBER"/>
    <property type="match status" value="1"/>
</dbReference>
<reference evidence="11 12" key="1">
    <citation type="journal article" date="2019" name="Int. J. Syst. Evol. Microbiol.">
        <title>The Global Catalogue of Microorganisms (GCM) 10K type strain sequencing project: providing services to taxonomists for standard genome sequencing and annotation.</title>
        <authorList>
            <consortium name="The Broad Institute Genomics Platform"/>
            <consortium name="The Broad Institute Genome Sequencing Center for Infectious Disease"/>
            <person name="Wu L."/>
            <person name="Ma J."/>
        </authorList>
    </citation>
    <scope>NUCLEOTIDE SEQUENCE [LARGE SCALE GENOMIC DNA]</scope>
    <source>
        <strain evidence="11 12">JCM 14304</strain>
    </source>
</reference>
<comment type="caution">
    <text evidence="9">Lacks conserved residue(s) required for the propagation of feature annotation.</text>
</comment>
<evidence type="ECO:0000256" key="6">
    <source>
        <dbReference type="ARBA" id="ARBA00022989"/>
    </source>
</evidence>
<comment type="subunit">
    <text evidence="9">Component of the Sec protein translocase complex. Heterotrimer consisting of SecY, SecE and SecG subunits. The heterotrimers can form oligomers, although 1 heterotrimer is thought to be able to translocate proteins. Interacts with the ribosome. Interacts with SecDF, and other proteins may be involved. Interacts with SecA.</text>
</comment>
<feature type="transmembrane region" description="Helical" evidence="9">
    <location>
        <begin position="313"/>
        <end position="334"/>
    </location>
</feature>
<dbReference type="Proteomes" id="UP001500190">
    <property type="component" value="Unassembled WGS sequence"/>
</dbReference>
<keyword evidence="6 9" id="KW-1133">Transmembrane helix</keyword>
<evidence type="ECO:0000256" key="9">
    <source>
        <dbReference type="HAMAP-Rule" id="MF_01465"/>
    </source>
</evidence>
<feature type="transmembrane region" description="Helical" evidence="9">
    <location>
        <begin position="191"/>
        <end position="210"/>
    </location>
</feature>
<sequence length="433" mass="47755">MLSAFANAFKTPDLRRKILFVLFIVVIFRIGSVVPAPGVNVQSLHTCIKISQGGQNANLYNLINLFSGGALLQLAIFALGIMPYITASIILQLLTVVIPRLESLKKEGQAGQAKITQYTRFLTVGLAILQSTAFVALARTPGRLFQGCTEPLLYKDDWFTVTVMVLTMTAGTGVIMWLGELITDRGVGNGMSILIFTQIVATFPTQLWSIRKQKGVTTFVVVIAIGLVIMAAVIFIEQAQRRIPVQYAKRMVGRKMFGGTSTYIPLKVNQAGVIPVIFASSLLYLPVLVSQFQQGKSWSNWIQGNLVKGDHPIYMVTYVALIIFFTYFYVSITFNPKEVADNMKKYGGFIPGIRAGRPTEEYLKYVLDRITLPGAIYLAAISMIPLVALVLLNASQNFPFGGTSILIMVGVGLDTVKQIESQLQQRNYEGFLR</sequence>
<dbReference type="InterPro" id="IPR030659">
    <property type="entry name" value="SecY_CS"/>
</dbReference>
<dbReference type="HAMAP" id="MF_01465">
    <property type="entry name" value="SecY"/>
    <property type="match status" value="1"/>
</dbReference>
<keyword evidence="12" id="KW-1185">Reference proteome</keyword>
<evidence type="ECO:0000256" key="8">
    <source>
        <dbReference type="ARBA" id="ARBA00023136"/>
    </source>
</evidence>
<dbReference type="NCBIfam" id="TIGR00967">
    <property type="entry name" value="3a0501s007"/>
    <property type="match status" value="1"/>
</dbReference>
<evidence type="ECO:0000256" key="4">
    <source>
        <dbReference type="ARBA" id="ARBA00022692"/>
    </source>
</evidence>
<dbReference type="Pfam" id="PF00344">
    <property type="entry name" value="SecY"/>
    <property type="match status" value="1"/>
</dbReference>
<comment type="similarity">
    <text evidence="2 9 10">Belongs to the SecY/SEC61-alpha family.</text>
</comment>
<keyword evidence="7 9" id="KW-0811">Translocation</keyword>
<dbReference type="InterPro" id="IPR026593">
    <property type="entry name" value="SecY"/>
</dbReference>
<gene>
    <name evidence="9 11" type="primary">secY</name>
    <name evidence="11" type="ORF">GCM10009742_31460</name>
</gene>
<evidence type="ECO:0000256" key="5">
    <source>
        <dbReference type="ARBA" id="ARBA00022927"/>
    </source>
</evidence>
<dbReference type="Gene3D" id="1.10.3370.10">
    <property type="entry name" value="SecY subunit domain"/>
    <property type="match status" value="1"/>
</dbReference>
<feature type="transmembrane region" description="Helical" evidence="9">
    <location>
        <begin position="118"/>
        <end position="138"/>
    </location>
</feature>
<evidence type="ECO:0000313" key="12">
    <source>
        <dbReference type="Proteomes" id="UP001500190"/>
    </source>
</evidence>
<comment type="caution">
    <text evidence="11">The sequence shown here is derived from an EMBL/GenBank/DDBJ whole genome shotgun (WGS) entry which is preliminary data.</text>
</comment>
<evidence type="ECO:0000256" key="1">
    <source>
        <dbReference type="ARBA" id="ARBA00004141"/>
    </source>
</evidence>
<dbReference type="PROSITE" id="PS00756">
    <property type="entry name" value="SECY_2"/>
    <property type="match status" value="1"/>
</dbReference>
<evidence type="ECO:0000256" key="3">
    <source>
        <dbReference type="ARBA" id="ARBA00022448"/>
    </source>
</evidence>
<keyword evidence="8 9" id="KW-0472">Membrane</keyword>